<keyword evidence="7" id="KW-1185">Reference proteome</keyword>
<sequence length="257" mass="28317">MSFSFAGNFVGGPFPDDGSSLKAFHCHKCNRISSSAASTAFVDLQNPSLFSNPNSAGSASEENLFDLFAFLQGHLQNLRSSGAKIQFVIENRPSSDAQFRFPANFGDYFIGPGLEQLIQQLAENDPNRYGTPPASKSAVEALPTVRITDEILNSEMNQCAVCQDDFEKDMEVKQMPCTGYPQMTQIMRAPDEPGLSIREVIIPAIRTVREVGTVGLCGEALASCCLILSEEEEMRVDRIQVREVSEHLEKILDTRKN</sequence>
<reference evidence="6 7" key="1">
    <citation type="journal article" date="2023" name="Hortic Res">
        <title>Pangenome of water caltrop reveals structural variations and asymmetric subgenome divergence after allopolyploidization.</title>
        <authorList>
            <person name="Zhang X."/>
            <person name="Chen Y."/>
            <person name="Wang L."/>
            <person name="Yuan Y."/>
            <person name="Fang M."/>
            <person name="Shi L."/>
            <person name="Lu R."/>
            <person name="Comes H.P."/>
            <person name="Ma Y."/>
            <person name="Chen Y."/>
            <person name="Huang G."/>
            <person name="Zhou Y."/>
            <person name="Zheng Z."/>
            <person name="Qiu Y."/>
        </authorList>
    </citation>
    <scope>NUCLEOTIDE SEQUENCE [LARGE SCALE GENOMIC DNA]</scope>
    <source>
        <tissue evidence="6">Roots</tissue>
    </source>
</reference>
<protein>
    <recommendedName>
        <fullName evidence="2">RING-type E3 ubiquitin transferase</fullName>
        <ecNumber evidence="2">2.3.2.27</ecNumber>
    </recommendedName>
</protein>
<keyword evidence="4" id="KW-0863">Zinc-finger</keyword>
<dbReference type="GO" id="GO:0008270">
    <property type="term" value="F:zinc ion binding"/>
    <property type="evidence" value="ECO:0007669"/>
    <property type="project" value="UniProtKB-KW"/>
</dbReference>
<dbReference type="GO" id="GO:0061630">
    <property type="term" value="F:ubiquitin protein ligase activity"/>
    <property type="evidence" value="ECO:0007669"/>
    <property type="project" value="UniProtKB-EC"/>
</dbReference>
<proteinExistence type="predicted"/>
<dbReference type="InterPro" id="IPR013083">
    <property type="entry name" value="Znf_RING/FYVE/PHD"/>
</dbReference>
<evidence type="ECO:0000256" key="5">
    <source>
        <dbReference type="ARBA" id="ARBA00022833"/>
    </source>
</evidence>
<accession>A0AAN7GYU4</accession>
<dbReference type="GO" id="GO:0016567">
    <property type="term" value="P:protein ubiquitination"/>
    <property type="evidence" value="ECO:0007669"/>
    <property type="project" value="TreeGrafter"/>
</dbReference>
<evidence type="ECO:0000313" key="7">
    <source>
        <dbReference type="Proteomes" id="UP001345219"/>
    </source>
</evidence>
<dbReference type="EC" id="2.3.2.27" evidence="2"/>
<keyword evidence="3" id="KW-0479">Metal-binding</keyword>
<evidence type="ECO:0000256" key="4">
    <source>
        <dbReference type="ARBA" id="ARBA00022771"/>
    </source>
</evidence>
<name>A0AAN7GYU4_9MYRT</name>
<comment type="caution">
    <text evidence="6">The sequence shown here is derived from an EMBL/GenBank/DDBJ whole genome shotgun (WGS) entry which is preliminary data.</text>
</comment>
<evidence type="ECO:0000256" key="3">
    <source>
        <dbReference type="ARBA" id="ARBA00022723"/>
    </source>
</evidence>
<dbReference type="PANTHER" id="PTHR15710:SF202">
    <property type="entry name" value="RING-TYPE E3 UBIQUITIN TRANSFERASE"/>
    <property type="match status" value="1"/>
</dbReference>
<evidence type="ECO:0000313" key="6">
    <source>
        <dbReference type="EMBL" id="KAK4746864.1"/>
    </source>
</evidence>
<keyword evidence="5" id="KW-0862">Zinc</keyword>
<organism evidence="6 7">
    <name type="scientific">Trapa incisa</name>
    <dbReference type="NCBI Taxonomy" id="236973"/>
    <lineage>
        <taxon>Eukaryota</taxon>
        <taxon>Viridiplantae</taxon>
        <taxon>Streptophyta</taxon>
        <taxon>Embryophyta</taxon>
        <taxon>Tracheophyta</taxon>
        <taxon>Spermatophyta</taxon>
        <taxon>Magnoliopsida</taxon>
        <taxon>eudicotyledons</taxon>
        <taxon>Gunneridae</taxon>
        <taxon>Pentapetalae</taxon>
        <taxon>rosids</taxon>
        <taxon>malvids</taxon>
        <taxon>Myrtales</taxon>
        <taxon>Lythraceae</taxon>
        <taxon>Trapa</taxon>
    </lineage>
</organism>
<dbReference type="Proteomes" id="UP001345219">
    <property type="component" value="Chromosome 20"/>
</dbReference>
<dbReference type="GO" id="GO:0005737">
    <property type="term" value="C:cytoplasm"/>
    <property type="evidence" value="ECO:0007669"/>
    <property type="project" value="TreeGrafter"/>
</dbReference>
<comment type="catalytic activity">
    <reaction evidence="1">
        <text>S-ubiquitinyl-[E2 ubiquitin-conjugating enzyme]-L-cysteine + [acceptor protein]-L-lysine = [E2 ubiquitin-conjugating enzyme]-L-cysteine + N(6)-ubiquitinyl-[acceptor protein]-L-lysine.</text>
        <dbReference type="EC" id="2.3.2.27"/>
    </reaction>
</comment>
<evidence type="ECO:0000256" key="1">
    <source>
        <dbReference type="ARBA" id="ARBA00000900"/>
    </source>
</evidence>
<gene>
    <name evidence="6" type="ORF">SAY87_025901</name>
</gene>
<dbReference type="EMBL" id="JAXIOK010000020">
    <property type="protein sequence ID" value="KAK4746864.1"/>
    <property type="molecule type" value="Genomic_DNA"/>
</dbReference>
<dbReference type="AlphaFoldDB" id="A0AAN7GYU4"/>
<dbReference type="Gene3D" id="3.30.40.10">
    <property type="entry name" value="Zinc/RING finger domain, C3HC4 (zinc finger)"/>
    <property type="match status" value="1"/>
</dbReference>
<evidence type="ECO:0000256" key="2">
    <source>
        <dbReference type="ARBA" id="ARBA00012483"/>
    </source>
</evidence>
<dbReference type="PANTHER" id="PTHR15710">
    <property type="entry name" value="E3 UBIQUITIN-PROTEIN LIGASE PRAJA"/>
    <property type="match status" value="1"/>
</dbReference>